<evidence type="ECO:0000313" key="3">
    <source>
        <dbReference type="Proteomes" id="UP001251085"/>
    </source>
</evidence>
<name>A0ABU3EHB8_9RHOB</name>
<dbReference type="EMBL" id="JAVRQI010000013">
    <property type="protein sequence ID" value="MDT1063520.1"/>
    <property type="molecule type" value="Genomic_DNA"/>
</dbReference>
<evidence type="ECO:0000256" key="1">
    <source>
        <dbReference type="SAM" id="Phobius"/>
    </source>
</evidence>
<protein>
    <submittedName>
        <fullName evidence="2">Uncharacterized protein</fullName>
    </submittedName>
</protein>
<reference evidence="3" key="1">
    <citation type="submission" date="2023-07" db="EMBL/GenBank/DDBJ databases">
        <title>Characterization of two Paracoccaceae strains isolated from Phycosphere and proposal of Xinfangfangia lacusdiani sp. nov.</title>
        <authorList>
            <person name="Deng Y."/>
            <person name="Zhang Y.Q."/>
        </authorList>
    </citation>
    <scope>NUCLEOTIDE SEQUENCE [LARGE SCALE GENOMIC DNA]</scope>
    <source>
        <strain evidence="3">CPCC 101403</strain>
    </source>
</reference>
<proteinExistence type="predicted"/>
<keyword evidence="1" id="KW-1133">Transmembrane helix</keyword>
<comment type="caution">
    <text evidence="2">The sequence shown here is derived from an EMBL/GenBank/DDBJ whole genome shotgun (WGS) entry which is preliminary data.</text>
</comment>
<dbReference type="RefSeq" id="WP_311760609.1">
    <property type="nucleotide sequence ID" value="NZ_JAVRQI010000013.1"/>
</dbReference>
<keyword evidence="3" id="KW-1185">Reference proteome</keyword>
<gene>
    <name evidence="2" type="ORF">RM190_16725</name>
</gene>
<feature type="transmembrane region" description="Helical" evidence="1">
    <location>
        <begin position="51"/>
        <end position="68"/>
    </location>
</feature>
<dbReference type="Proteomes" id="UP001251085">
    <property type="component" value="Unassembled WGS sequence"/>
</dbReference>
<keyword evidence="1" id="KW-0472">Membrane</keyword>
<keyword evidence="1" id="KW-0812">Transmembrane</keyword>
<evidence type="ECO:0000313" key="2">
    <source>
        <dbReference type="EMBL" id="MDT1063520.1"/>
    </source>
</evidence>
<organism evidence="2 3">
    <name type="scientific">Paracoccus broussonetiae</name>
    <dbReference type="NCBI Taxonomy" id="3075834"/>
    <lineage>
        <taxon>Bacteria</taxon>
        <taxon>Pseudomonadati</taxon>
        <taxon>Pseudomonadota</taxon>
        <taxon>Alphaproteobacteria</taxon>
        <taxon>Rhodobacterales</taxon>
        <taxon>Paracoccaceae</taxon>
        <taxon>Paracoccus</taxon>
    </lineage>
</organism>
<accession>A0ABU3EHB8</accession>
<sequence>MGSIPITRSIIPPAATLSGPALSFGGSGHYMLRAILKGERKQMSRKATQRLSFFLLMGLTLYASFVGAG</sequence>